<dbReference type="GO" id="GO:0008374">
    <property type="term" value="F:O-acyltransferase activity"/>
    <property type="evidence" value="ECO:0007669"/>
    <property type="project" value="InterPro"/>
</dbReference>
<dbReference type="GO" id="GO:0006629">
    <property type="term" value="P:lipid metabolic process"/>
    <property type="evidence" value="ECO:0007669"/>
    <property type="project" value="InterPro"/>
</dbReference>
<dbReference type="RefSeq" id="WP_013160360.1">
    <property type="nucleotide sequence ID" value="NZ_JBHSTU010000015.1"/>
</dbReference>
<reference evidence="3" key="1">
    <citation type="journal article" date="2008" name="Microb. Cell Fact.">
        <title>A genomic search approach to identify esterases in Propionibacterium freudenreichii involved in the formation of flavour in Emmental cheese.</title>
        <authorList>
            <person name="Dherbecourt J."/>
            <person name="Falentin H."/>
            <person name="Canaan S."/>
            <person name="Thierry A."/>
        </authorList>
    </citation>
    <scope>NUCLEOTIDE SEQUENCE</scope>
    <source>
        <strain evidence="3">CIP103027</strain>
    </source>
</reference>
<organism evidence="3">
    <name type="scientific">Propionibacterium freudenreichii subsp. shermanii</name>
    <dbReference type="NCBI Taxonomy" id="1752"/>
    <lineage>
        <taxon>Bacteria</taxon>
        <taxon>Bacillati</taxon>
        <taxon>Actinomycetota</taxon>
        <taxon>Actinomycetes</taxon>
        <taxon>Propionibacteriales</taxon>
        <taxon>Propionibacteriaceae</taxon>
        <taxon>Propionibacterium</taxon>
    </lineage>
</organism>
<dbReference type="ESTHER" id="profr-b3cky5">
    <property type="family name" value="6_AlphaBeta_hydrolase"/>
</dbReference>
<dbReference type="Pfam" id="PF02450">
    <property type="entry name" value="LCAT"/>
    <property type="match status" value="1"/>
</dbReference>
<gene>
    <name evidence="3" type="primary">pf279</name>
</gene>
<keyword evidence="3" id="KW-0378">Hydrolase</keyword>
<evidence type="ECO:0000313" key="3">
    <source>
        <dbReference type="EMBL" id="CAQ16295.1"/>
    </source>
</evidence>
<feature type="compositionally biased region" description="Polar residues" evidence="1">
    <location>
        <begin position="30"/>
        <end position="46"/>
    </location>
</feature>
<dbReference type="EC" id="3.1.1.-" evidence="3"/>
<feature type="chain" id="PRO_5002787078" evidence="2">
    <location>
        <begin position="24"/>
        <end position="443"/>
    </location>
</feature>
<evidence type="ECO:0000256" key="1">
    <source>
        <dbReference type="SAM" id="MobiDB-lite"/>
    </source>
</evidence>
<feature type="region of interest" description="Disordered" evidence="1">
    <location>
        <begin position="24"/>
        <end position="49"/>
    </location>
</feature>
<dbReference type="Gene3D" id="3.40.50.1820">
    <property type="entry name" value="alpha/beta hydrolase"/>
    <property type="match status" value="1"/>
</dbReference>
<dbReference type="GO" id="GO:0016787">
    <property type="term" value="F:hydrolase activity"/>
    <property type="evidence" value="ECO:0007669"/>
    <property type="project" value="UniProtKB-KW"/>
</dbReference>
<name>B3CKY5_PROFR</name>
<keyword evidence="2" id="KW-0732">Signal</keyword>
<feature type="signal peptide" evidence="2">
    <location>
        <begin position="1"/>
        <end position="23"/>
    </location>
</feature>
<evidence type="ECO:0000256" key="2">
    <source>
        <dbReference type="SAM" id="SignalP"/>
    </source>
</evidence>
<proteinExistence type="predicted"/>
<dbReference type="InterPro" id="IPR029058">
    <property type="entry name" value="AB_hydrolase_fold"/>
</dbReference>
<reference evidence="3" key="2">
    <citation type="submission" date="2008-02" db="EMBL/GenBank/DDBJ databases">
        <authorList>
            <person name="Mueller S.P."/>
            <person name="Legler T.J."/>
        </authorList>
    </citation>
    <scope>NUCLEOTIDE SEQUENCE</scope>
    <source>
        <strain evidence="3">CIP103027</strain>
    </source>
</reference>
<feature type="region of interest" description="Disordered" evidence="1">
    <location>
        <begin position="422"/>
        <end position="443"/>
    </location>
</feature>
<feature type="compositionally biased region" description="Polar residues" evidence="1">
    <location>
        <begin position="427"/>
        <end position="437"/>
    </location>
</feature>
<dbReference type="SUPFAM" id="SSF53474">
    <property type="entry name" value="alpha/beta-Hydrolases"/>
    <property type="match status" value="1"/>
</dbReference>
<dbReference type="EMBL" id="AM944371">
    <property type="protein sequence ID" value="CAQ16295.1"/>
    <property type="molecule type" value="Genomic_DNA"/>
</dbReference>
<dbReference type="InterPro" id="IPR003386">
    <property type="entry name" value="LACT/PDAT_acylTrfase"/>
</dbReference>
<accession>B3CKY5</accession>
<sequence length="443" mass="46440">MRRRTTIAALAAVLSFSPLAAQAAPASADGGTSSTPRSVATSTSSAGVDPASACGDLVQLAPVLGSDHTPDGKQITPKPTADGRRVPVIIVHGWVSYDTHSDARDHLFSQYVDRTADPAGGTGYLLAQSQYRSSLIGMLQQVPGAEVYTFDYSQVGSRWVTDPQIGPKLSQAIECLSDSYQQKPVLVTHSMGGLVARQALSNNDSKGRPISGRVSNVLAVGAPNNGSDSAQMIASALTIGSEIPLAGLPIRMLWDYIGQCSEQMDATNTTCTGIRAVDAFRSSGGEALRTGSAQLAQLPWWPDNVKVTAYVGDIQMGGISLFGLNSPRLLDLGDLLVSVDSAKAGSQRSRQVNCEYGIISTKSAETGLVRLMLAGQGNSVEQPADLLSSPCFHEAMLHETTITGDLQRDLTEVLGANTAWHDPATAGEQSAGATTVSAVRESR</sequence>
<dbReference type="AlphaFoldDB" id="B3CKY5"/>
<protein>
    <submittedName>
        <fullName evidence="3">Carboxylic ester hydrolase</fullName>
        <ecNumber evidence="3">3.1.1.-</ecNumber>
    </submittedName>
</protein>